<comment type="similarity">
    <text evidence="1">Belongs to the Gfo/Idh/MocA family.</text>
</comment>
<dbReference type="Pfam" id="PF01408">
    <property type="entry name" value="GFO_IDH_MocA"/>
    <property type="match status" value="1"/>
</dbReference>
<proteinExistence type="inferred from homology"/>
<evidence type="ECO:0000256" key="1">
    <source>
        <dbReference type="ARBA" id="ARBA00010928"/>
    </source>
</evidence>
<dbReference type="SUPFAM" id="SSF55347">
    <property type="entry name" value="Glyceraldehyde-3-phosphate dehydrogenase-like, C-terminal domain"/>
    <property type="match status" value="1"/>
</dbReference>
<dbReference type="InterPro" id="IPR055170">
    <property type="entry name" value="GFO_IDH_MocA-like_dom"/>
</dbReference>
<dbReference type="Pfam" id="PF22725">
    <property type="entry name" value="GFO_IDH_MocA_C3"/>
    <property type="match status" value="1"/>
</dbReference>
<organism evidence="5">
    <name type="scientific">Hyalella azteca</name>
    <name type="common">Amphipod</name>
    <dbReference type="NCBI Taxonomy" id="294128"/>
    <lineage>
        <taxon>Eukaryota</taxon>
        <taxon>Metazoa</taxon>
        <taxon>Ecdysozoa</taxon>
        <taxon>Arthropoda</taxon>
        <taxon>Crustacea</taxon>
        <taxon>Multicrustacea</taxon>
        <taxon>Malacostraca</taxon>
        <taxon>Eumalacostraca</taxon>
        <taxon>Peracarida</taxon>
        <taxon>Amphipoda</taxon>
        <taxon>Senticaudata</taxon>
        <taxon>Talitrida</taxon>
        <taxon>Talitroidea</taxon>
        <taxon>Hyalellidae</taxon>
        <taxon>Hyalella</taxon>
    </lineage>
</organism>
<dbReference type="PANTHER" id="PTHR43818:SF11">
    <property type="entry name" value="BCDNA.GH03377"/>
    <property type="match status" value="1"/>
</dbReference>
<evidence type="ECO:0000259" key="3">
    <source>
        <dbReference type="Pfam" id="PF01408"/>
    </source>
</evidence>
<dbReference type="Gene3D" id="3.30.360.10">
    <property type="entry name" value="Dihydrodipicolinate Reductase, domain 2"/>
    <property type="match status" value="1"/>
</dbReference>
<reference evidence="5" key="3">
    <citation type="submission" date="2019-06" db="EMBL/GenBank/DDBJ databases">
        <authorList>
            <person name="Poynton C."/>
            <person name="Hasenbein S."/>
            <person name="Benoit J.B."/>
            <person name="Sepulveda M.S."/>
            <person name="Poelchau M.F."/>
            <person name="Murali S.C."/>
            <person name="Chen S."/>
            <person name="Glastad K.M."/>
            <person name="Werren J.H."/>
            <person name="Vineis J.H."/>
            <person name="Bowen J.L."/>
            <person name="Friedrich M."/>
            <person name="Jones J."/>
            <person name="Robertson H.M."/>
            <person name="Feyereisen R."/>
            <person name="Mechler-Hickson A."/>
            <person name="Mathers N."/>
            <person name="Lee C.E."/>
            <person name="Colbourne J.K."/>
            <person name="Biales A."/>
            <person name="Johnston J.S."/>
            <person name="Wellborn G.A."/>
            <person name="Rosendale A.J."/>
            <person name="Cridge A.G."/>
            <person name="Munoz-Torres M.C."/>
            <person name="Bain P.A."/>
            <person name="Manny A.R."/>
            <person name="Major K.M."/>
            <person name="Lambert F.N."/>
            <person name="Vulpe C.D."/>
            <person name="Tuck P."/>
            <person name="Blalock B.J."/>
            <person name="Lin Y.-Y."/>
            <person name="Smith M.E."/>
            <person name="Ochoa-Acuna H."/>
            <person name="Chen M.-J.M."/>
            <person name="Childers C.P."/>
            <person name="Qu J."/>
            <person name="Dugan S."/>
            <person name="Lee S.L."/>
            <person name="Chao H."/>
            <person name="Dinh H."/>
            <person name="Han Y."/>
            <person name="Doddapaneni H."/>
            <person name="Worley K.C."/>
            <person name="Muzny D.M."/>
            <person name="Gibbs R.A."/>
            <person name="Richards S."/>
        </authorList>
    </citation>
    <scope>NUCLEOTIDE SEQUENCE</scope>
    <source>
        <strain evidence="5">HAZT.00-mixed</strain>
        <tissue evidence="5">Whole organism</tissue>
    </source>
</reference>
<dbReference type="AlphaFoldDB" id="A0A6A0HDC9"/>
<dbReference type="InterPro" id="IPR050463">
    <property type="entry name" value="Gfo/Idh/MocA_oxidrdct_glycsds"/>
</dbReference>
<gene>
    <name evidence="5" type="ORF">HAZT_HAZT001972</name>
</gene>
<accession>A0A6A0HDC9</accession>
<keyword evidence="2" id="KW-0560">Oxidoreductase</keyword>
<reference evidence="5" key="1">
    <citation type="submission" date="2014-08" db="EMBL/GenBank/DDBJ databases">
        <authorList>
            <person name="Murali S."/>
            <person name="Richards S."/>
            <person name="Bandaranaike D."/>
            <person name="Bellair M."/>
            <person name="Blankenburg K."/>
            <person name="Chao H."/>
            <person name="Dinh H."/>
            <person name="Doddapaneni H."/>
            <person name="Dugan-Rocha S."/>
            <person name="Elkadiri S."/>
            <person name="Gnanaolivu R."/>
            <person name="Hughes D."/>
            <person name="Lee S."/>
            <person name="Li M."/>
            <person name="Ming W."/>
            <person name="Munidasa M."/>
            <person name="Muniz J."/>
            <person name="Nguyen L."/>
            <person name="Osuji N."/>
            <person name="Pu L.-L."/>
            <person name="Puazo M."/>
            <person name="Skinner E."/>
            <person name="Qu C."/>
            <person name="Quiroz J."/>
            <person name="Raj R."/>
            <person name="Weissenberger G."/>
            <person name="Xin Y."/>
            <person name="Zou X."/>
            <person name="Han Y."/>
            <person name="Worley K."/>
            <person name="Muzny D."/>
            <person name="Gibbs R."/>
        </authorList>
    </citation>
    <scope>NUCLEOTIDE SEQUENCE</scope>
    <source>
        <strain evidence="5">HAZT.00-mixed</strain>
        <tissue evidence="5">Whole organism</tissue>
    </source>
</reference>
<dbReference type="PANTHER" id="PTHR43818">
    <property type="entry name" value="BCDNA.GH03377"/>
    <property type="match status" value="1"/>
</dbReference>
<dbReference type="Gene3D" id="3.40.50.720">
    <property type="entry name" value="NAD(P)-binding Rossmann-like Domain"/>
    <property type="match status" value="1"/>
</dbReference>
<dbReference type="Proteomes" id="UP000711488">
    <property type="component" value="Unassembled WGS sequence"/>
</dbReference>
<dbReference type="InterPro" id="IPR000683">
    <property type="entry name" value="Gfo/Idh/MocA-like_OxRdtase_N"/>
</dbReference>
<evidence type="ECO:0008006" key="6">
    <source>
        <dbReference type="Google" id="ProtNLM"/>
    </source>
</evidence>
<dbReference type="OrthoDB" id="446809at2759"/>
<dbReference type="GO" id="GO:0000166">
    <property type="term" value="F:nucleotide binding"/>
    <property type="evidence" value="ECO:0007669"/>
    <property type="project" value="InterPro"/>
</dbReference>
<comment type="caution">
    <text evidence="5">The sequence shown here is derived from an EMBL/GenBank/DDBJ whole genome shotgun (WGS) entry which is preliminary data.</text>
</comment>
<name>A0A6A0HDC9_HYAAZ</name>
<dbReference type="GO" id="GO:0016491">
    <property type="term" value="F:oxidoreductase activity"/>
    <property type="evidence" value="ECO:0007669"/>
    <property type="project" value="UniProtKB-KW"/>
</dbReference>
<feature type="domain" description="Gfo/Idh/MocA-like oxidoreductase N-terminal" evidence="3">
    <location>
        <begin position="8"/>
        <end position="113"/>
    </location>
</feature>
<evidence type="ECO:0000313" key="5">
    <source>
        <dbReference type="EMBL" id="KAA0203304.1"/>
    </source>
</evidence>
<dbReference type="SUPFAM" id="SSF51735">
    <property type="entry name" value="NAD(P)-binding Rossmann-fold domains"/>
    <property type="match status" value="1"/>
</dbReference>
<reference evidence="5" key="2">
    <citation type="journal article" date="2018" name="Environ. Sci. Technol.">
        <title>The Toxicogenome of Hyalella azteca: A Model for Sediment Ecotoxicology and Evolutionary Toxicology.</title>
        <authorList>
            <person name="Poynton H.C."/>
            <person name="Hasenbein S."/>
            <person name="Benoit J.B."/>
            <person name="Sepulveda M.S."/>
            <person name="Poelchau M.F."/>
            <person name="Hughes D.S.T."/>
            <person name="Murali S.C."/>
            <person name="Chen S."/>
            <person name="Glastad K.M."/>
            <person name="Goodisman M.A.D."/>
            <person name="Werren J.H."/>
            <person name="Vineis J.H."/>
            <person name="Bowen J.L."/>
            <person name="Friedrich M."/>
            <person name="Jones J."/>
            <person name="Robertson H.M."/>
            <person name="Feyereisen R."/>
            <person name="Mechler-Hickson A."/>
            <person name="Mathers N."/>
            <person name="Lee C.E."/>
            <person name="Colbourne J.K."/>
            <person name="Biales A."/>
            <person name="Johnston J.S."/>
            <person name="Wellborn G.A."/>
            <person name="Rosendale A.J."/>
            <person name="Cridge A.G."/>
            <person name="Munoz-Torres M.C."/>
            <person name="Bain P.A."/>
            <person name="Manny A.R."/>
            <person name="Major K.M."/>
            <person name="Lambert F.N."/>
            <person name="Vulpe C.D."/>
            <person name="Tuck P."/>
            <person name="Blalock B.J."/>
            <person name="Lin Y.Y."/>
            <person name="Smith M.E."/>
            <person name="Ochoa-Acuna H."/>
            <person name="Chen M.M."/>
            <person name="Childers C.P."/>
            <person name="Qu J."/>
            <person name="Dugan S."/>
            <person name="Lee S.L."/>
            <person name="Chao H."/>
            <person name="Dinh H."/>
            <person name="Han Y."/>
            <person name="Doddapaneni H."/>
            <person name="Worley K.C."/>
            <person name="Muzny D.M."/>
            <person name="Gibbs R.A."/>
            <person name="Richards S."/>
        </authorList>
    </citation>
    <scope>NUCLEOTIDE SEQUENCE</scope>
    <source>
        <strain evidence="5">HAZT.00-mixed</strain>
        <tissue evidence="5">Whole organism</tissue>
    </source>
</reference>
<dbReference type="EMBL" id="JQDR03001933">
    <property type="protein sequence ID" value="KAA0203304.1"/>
    <property type="molecule type" value="Genomic_DNA"/>
</dbReference>
<evidence type="ECO:0000256" key="2">
    <source>
        <dbReference type="ARBA" id="ARBA00023002"/>
    </source>
</evidence>
<sequence length="389" mass="41830">MSHELPGVGVFGTGGNVGLLVQSLRSHGFTVAAIWSPTLDAALETEAALDVPFATNKVDEVLLHRNVGLVAVLCQPDLHSQIAVKALGIGKHVLCDVPVALNQGQVMKMVHAALYYPSLISVLGHGLRYVPAFQELKRQIKAGYVGELAVCDVNIHYSIAHSNISSSSNYTSTNDNSNYTSNSEQGYDWWCSKLMGGGVLSCIGSHVVDILAFITGETATRAHGVTRTCTRTTRHVRGIRRIDSDHFCCFQLQLTGGAVVNVSLNSHVPGPYNQQVRLKISTLPLFLVVCGSKGRLTVRGAALYGQLQEDTHEKLLVEAQGDGAQQAGLPGLVQALKEAFSSGRDGSERPVVGAATFLDGQYVQAVLDAVRLSTATRQWEQVTNIIRLY</sequence>
<protein>
    <recommendedName>
        <fullName evidence="6">Gfo/Idh/MocA-like oxidoreductase N-terminal domain-containing protein</fullName>
    </recommendedName>
</protein>
<evidence type="ECO:0000259" key="4">
    <source>
        <dbReference type="Pfam" id="PF22725"/>
    </source>
</evidence>
<dbReference type="InterPro" id="IPR036291">
    <property type="entry name" value="NAD(P)-bd_dom_sf"/>
</dbReference>
<feature type="domain" description="GFO/IDH/MocA-like oxidoreductase" evidence="4">
    <location>
        <begin position="133"/>
        <end position="296"/>
    </location>
</feature>